<feature type="transmembrane region" description="Helical" evidence="6">
    <location>
        <begin position="126"/>
        <end position="146"/>
    </location>
</feature>
<evidence type="ECO:0000256" key="3">
    <source>
        <dbReference type="ARBA" id="ARBA00022692"/>
    </source>
</evidence>
<reference evidence="8 9" key="2">
    <citation type="submission" date="2017-08" db="EMBL/GenBank/DDBJ databases">
        <authorList>
            <person name="de Groot N.N."/>
        </authorList>
    </citation>
    <scope>NUCLEOTIDE SEQUENCE [LARGE SCALE GENOMIC DNA]</scope>
    <source>
        <strain evidence="8">Orrdi1</strain>
    </source>
</reference>
<dbReference type="EMBL" id="FLRC01000011">
    <property type="protein sequence ID" value="SBT24825.1"/>
    <property type="molecule type" value="Genomic_DNA"/>
</dbReference>
<feature type="transmembrane region" description="Helical" evidence="6">
    <location>
        <begin position="52"/>
        <end position="72"/>
    </location>
</feature>
<feature type="transmembrane region" description="Helical" evidence="6">
    <location>
        <begin position="433"/>
        <end position="455"/>
    </location>
</feature>
<evidence type="ECO:0000313" key="9">
    <source>
        <dbReference type="Proteomes" id="UP000078558"/>
    </source>
</evidence>
<reference evidence="7 9" key="1">
    <citation type="submission" date="2016-06" db="EMBL/GenBank/DDBJ databases">
        <authorList>
            <person name="Kjaerup R.B."/>
            <person name="Dalgaard T.S."/>
            <person name="Juul-Madsen H.R."/>
        </authorList>
    </citation>
    <scope>NUCLEOTIDE SEQUENCE [LARGE SCALE GENOMIC DNA]</scope>
    <source>
        <strain evidence="7">Orrdi1</strain>
    </source>
</reference>
<dbReference type="GO" id="GO:0005886">
    <property type="term" value="C:plasma membrane"/>
    <property type="evidence" value="ECO:0007669"/>
    <property type="project" value="UniProtKB-SubCell"/>
</dbReference>
<dbReference type="OrthoDB" id="3831435at2"/>
<evidence type="ECO:0000256" key="6">
    <source>
        <dbReference type="SAM" id="Phobius"/>
    </source>
</evidence>
<dbReference type="InterPro" id="IPR050833">
    <property type="entry name" value="Poly_Biosynth_Transport"/>
</dbReference>
<comment type="subcellular location">
    <subcellularLocation>
        <location evidence="1">Cell membrane</location>
        <topology evidence="1">Multi-pass membrane protein</topology>
    </subcellularLocation>
</comment>
<protein>
    <submittedName>
        <fullName evidence="7">O-antigen flippase Wzx</fullName>
    </submittedName>
</protein>
<feature type="transmembrane region" description="Helical" evidence="6">
    <location>
        <begin position="371"/>
        <end position="389"/>
    </location>
</feature>
<evidence type="ECO:0000256" key="5">
    <source>
        <dbReference type="ARBA" id="ARBA00023136"/>
    </source>
</evidence>
<dbReference type="Pfam" id="PF13440">
    <property type="entry name" value="Polysacc_synt_3"/>
    <property type="match status" value="1"/>
</dbReference>
<keyword evidence="2" id="KW-1003">Cell membrane</keyword>
<accession>A0A1C3K088</accession>
<feature type="transmembrane region" description="Helical" evidence="6">
    <location>
        <begin position="21"/>
        <end position="40"/>
    </location>
</feature>
<dbReference type="Proteomes" id="UP000078558">
    <property type="component" value="Chromosome I"/>
</dbReference>
<dbReference type="PANTHER" id="PTHR30250">
    <property type="entry name" value="PST FAMILY PREDICTED COLANIC ACID TRANSPORTER"/>
    <property type="match status" value="1"/>
</dbReference>
<dbReference type="STRING" id="1851544.ODI_02896"/>
<sequence>MSLAQRWHEIAGNRLVRSVGLLAGGTAFAQALMLLALPLLTRLYTPDDFSLLAIYSSIVGTIFVAAGLRFDIAIPLAEEEEDALGLLALALLFSTLSAVLALVVFMLGREQIASWLGRGTLGGLEWFIPAGIFCASTYNAMQMWATRRKAFGLIARTRLTQSVSAVSVQAGVGWWSGSPLGLMAGQLLNHGAGSLLLARGLVADCRRERLSPSVTNMRAMFVRYQRFPKFSTFEALANNAALQLPVLLIAAIVAGPEAGFLVLAMQVMQAPVALISSAVGQVYLAHAAKEEREGRLAAYTADTLAMLTKVGVGPLCFAGIVAPVAFPFVFGAAWERSGVLVAWLTPSFLLQFLTSPLSMSLHVLQKQREALMLQVAGLVIRIGLVVGAWHAMGGYIPETYAVSGGVFYALYLVVILRCVRLSATDLGRLLGKLSVPVCAWIVAGVVVNGVMRWAVG</sequence>
<dbReference type="EMBL" id="LT907988">
    <property type="protein sequence ID" value="SOE50590.1"/>
    <property type="molecule type" value="Genomic_DNA"/>
</dbReference>
<evidence type="ECO:0000256" key="1">
    <source>
        <dbReference type="ARBA" id="ARBA00004651"/>
    </source>
</evidence>
<keyword evidence="3 6" id="KW-0812">Transmembrane</keyword>
<feature type="transmembrane region" description="Helical" evidence="6">
    <location>
        <begin position="340"/>
        <end position="359"/>
    </location>
</feature>
<name>A0A1C3K088_9BURK</name>
<evidence type="ECO:0000256" key="4">
    <source>
        <dbReference type="ARBA" id="ARBA00022989"/>
    </source>
</evidence>
<dbReference type="PANTHER" id="PTHR30250:SF28">
    <property type="entry name" value="POLYSACCHARIDE BIOSYNTHESIS PROTEIN"/>
    <property type="match status" value="1"/>
</dbReference>
<keyword evidence="4 6" id="KW-1133">Transmembrane helix</keyword>
<feature type="transmembrane region" description="Helical" evidence="6">
    <location>
        <begin position="84"/>
        <end position="106"/>
    </location>
</feature>
<dbReference type="RefSeq" id="WP_067751597.1">
    <property type="nucleotide sequence ID" value="NZ_LT907988.1"/>
</dbReference>
<feature type="transmembrane region" description="Helical" evidence="6">
    <location>
        <begin position="315"/>
        <end position="334"/>
    </location>
</feature>
<feature type="transmembrane region" description="Helical" evidence="6">
    <location>
        <begin position="235"/>
        <end position="254"/>
    </location>
</feature>
<dbReference type="KEGG" id="odi:ODI_R2822"/>
<organism evidence="7 9">
    <name type="scientific">Orrella dioscoreae</name>
    <dbReference type="NCBI Taxonomy" id="1851544"/>
    <lineage>
        <taxon>Bacteria</taxon>
        <taxon>Pseudomonadati</taxon>
        <taxon>Pseudomonadota</taxon>
        <taxon>Betaproteobacteria</taxon>
        <taxon>Burkholderiales</taxon>
        <taxon>Alcaligenaceae</taxon>
        <taxon>Orrella</taxon>
    </lineage>
</organism>
<feature type="transmembrane region" description="Helical" evidence="6">
    <location>
        <begin position="401"/>
        <end position="421"/>
    </location>
</feature>
<keyword evidence="9" id="KW-1185">Reference proteome</keyword>
<evidence type="ECO:0000313" key="8">
    <source>
        <dbReference type="EMBL" id="SOE50590.1"/>
    </source>
</evidence>
<keyword evidence="5 6" id="KW-0472">Membrane</keyword>
<gene>
    <name evidence="7" type="ORF">ODI_02896</name>
    <name evidence="8" type="ORF">ODI_R2822</name>
</gene>
<proteinExistence type="predicted"/>
<evidence type="ECO:0000256" key="2">
    <source>
        <dbReference type="ARBA" id="ARBA00022475"/>
    </source>
</evidence>
<dbReference type="AlphaFoldDB" id="A0A1C3K088"/>
<evidence type="ECO:0000313" key="7">
    <source>
        <dbReference type="EMBL" id="SBT24825.1"/>
    </source>
</evidence>